<sequence length="1109" mass="121179">MAAAYQSMTTPNDQKNYVNDVGQVEWGAIPLNAALDKLKATREGLSTAEAQKRILEHGPNKLPEAKVNRLMVFLGFMWNPLSWAMEVAAILSIVLLDFPDFALILALLLLNACIGYFEEMQAGDAVAALMGQLAPEAKVFRDGAIAKIPADQLVPGDVIRVRLGDVLPADLKFLEGDPVKIDQSSLTGESLPVTKSTGDEGYSGSVCKQGEIEAVVTNTGVNTFLGRAASQIAGAESHGRLQEVLTTVGNFCMVSIVLWCVIELIVQMGSRKDENPCLIITDGCLGVANILVLIVGGIPVAMPTVLSVTLAIGSSALAKENAIVTRLTSIEEMASMEVLCSDKTGTLTLNKLSVDKDNLIAYNGFEKEQILRDAALAARTENNEAIDIVCFETYPGKDTLWQKYTLLHYTPFDPTTKRTIAKLRENDTGRIFRTCKGAPQVCLDMDVNAESLREEVEAVINEYASRGYRGLGVSISEGDVDLDKAEWKLVGLMPLFDPPRHDTAETIRRAIDLGVAVKMVTGDHRVIAIETCRQLGMPTNILDTSFFNQAPPPGMNLAQLVYETDGFAQVFPEHKFEIVRHLQSLNKVVGMTGDGVNDAPALAQADIGIAVDDATDAARAAADIVLVSPGLSVIITAIRMSREIFLRMKNYAMYSIAMTVRIVCTFGLLTVCYNWYFPTILVVVLAILNDGTILTISKDNVTASRTPDSWKLKSVFISSICFGLWLTLSTIVLFSITYQSSAFSGFIDSEDLCVNCIKDHCNDYFTQSILECSVNSNSSGCGELDGSVMKNSDYVALGNARINYVNGYWAKYEEKYSKTRADLFKHLKGNHINDLPNDVEPEAEETYQQFLHQYTVGQSKSAYGSDKEYSVPQAAARANGVSFIGHDYLPLTNGVGFCDYVWGYSNFNSTWSKSHKLIGPVSISGQALIFVTRTAGINTWFFAEKPCDLLLIAFVVAQVAASVIGALGFNGYPSDRVAVIGCGWGYLVIAWLWSIVWQFPLDLIKFAVNYVLNQSAYSNTAFTSRINAGHPSMAHSKVTSVARSIRASRTSANQTSSSNCTRVIDHSFETTSPVFPLLHLKSQAQDRRKCNELQNCPGLQYTGRWTLST</sequence>
<dbReference type="InterPro" id="IPR001757">
    <property type="entry name" value="P_typ_ATPase"/>
</dbReference>
<dbReference type="PROSITE" id="PS00154">
    <property type="entry name" value="ATPASE_E1_E2"/>
    <property type="match status" value="1"/>
</dbReference>
<dbReference type="Pfam" id="PF00122">
    <property type="entry name" value="E1-E2_ATPase"/>
    <property type="match status" value="1"/>
</dbReference>
<dbReference type="GO" id="GO:0046872">
    <property type="term" value="F:metal ion binding"/>
    <property type="evidence" value="ECO:0007669"/>
    <property type="project" value="UniProtKB-KW"/>
</dbReference>
<feature type="transmembrane region" description="Helical" evidence="12">
    <location>
        <begin position="675"/>
        <end position="694"/>
    </location>
</feature>
<protein>
    <recommendedName>
        <fullName evidence="12">Plasma membrane ATPase</fullName>
        <ecNumber evidence="12">7.1.2.1</ecNumber>
    </recommendedName>
</protein>
<dbReference type="InterPro" id="IPR008250">
    <property type="entry name" value="ATPase_P-typ_transduc_dom_A_sf"/>
</dbReference>
<keyword evidence="10 12" id="KW-1133">Transmembrane helix</keyword>
<dbReference type="SFLD" id="SFLDF00027">
    <property type="entry name" value="p-type_atpase"/>
    <property type="match status" value="1"/>
</dbReference>
<keyword evidence="11 12" id="KW-0472">Membrane</keyword>
<dbReference type="NCBIfam" id="TIGR01494">
    <property type="entry name" value="ATPase_P-type"/>
    <property type="match status" value="2"/>
</dbReference>
<name>A0A6G0X2Y4_9STRA</name>
<proteinExistence type="inferred from homology"/>
<feature type="transmembrane region" description="Helical" evidence="12">
    <location>
        <begin position="70"/>
        <end position="95"/>
    </location>
</feature>
<dbReference type="InterPro" id="IPR006534">
    <property type="entry name" value="P-type_ATPase_IIIA"/>
</dbReference>
<dbReference type="SFLD" id="SFLDS00003">
    <property type="entry name" value="Haloacid_Dehalogenase"/>
    <property type="match status" value="1"/>
</dbReference>
<dbReference type="VEuPathDB" id="FungiDB:AeMF1_008581"/>
<feature type="transmembrane region" description="Helical" evidence="12">
    <location>
        <begin position="715"/>
        <end position="738"/>
    </location>
</feature>
<dbReference type="InterPro" id="IPR023214">
    <property type="entry name" value="HAD_sf"/>
</dbReference>
<dbReference type="Pfam" id="PF00702">
    <property type="entry name" value="Hydrolase"/>
    <property type="match status" value="1"/>
</dbReference>
<dbReference type="FunFam" id="3.40.50.1000:FF:000211">
    <property type="entry name" value="Plasma membrane ATPase"/>
    <property type="match status" value="1"/>
</dbReference>
<evidence type="ECO:0000256" key="1">
    <source>
        <dbReference type="ARBA" id="ARBA00004141"/>
    </source>
</evidence>
<evidence type="ECO:0000256" key="9">
    <source>
        <dbReference type="ARBA" id="ARBA00022967"/>
    </source>
</evidence>
<dbReference type="PRINTS" id="PR00119">
    <property type="entry name" value="CATATPASE"/>
</dbReference>
<evidence type="ECO:0000256" key="2">
    <source>
        <dbReference type="ARBA" id="ARBA00008804"/>
    </source>
</evidence>
<keyword evidence="12" id="KW-0813">Transport</keyword>
<dbReference type="AlphaFoldDB" id="A0A6G0X2Y4"/>
<dbReference type="SMART" id="SM00831">
    <property type="entry name" value="Cation_ATPase_N"/>
    <property type="match status" value="1"/>
</dbReference>
<dbReference type="InterPro" id="IPR023299">
    <property type="entry name" value="ATPase_P-typ_cyto_dom_N"/>
</dbReference>
<dbReference type="InterPro" id="IPR018303">
    <property type="entry name" value="ATPase_P-typ_P_site"/>
</dbReference>
<dbReference type="PANTHER" id="PTHR42861">
    <property type="entry name" value="CALCIUM-TRANSPORTING ATPASE"/>
    <property type="match status" value="1"/>
</dbReference>
<dbReference type="EC" id="7.1.2.1" evidence="12"/>
<dbReference type="GO" id="GO:0120029">
    <property type="term" value="P:proton export across plasma membrane"/>
    <property type="evidence" value="ECO:0007669"/>
    <property type="project" value="UniProtKB-UniRule"/>
</dbReference>
<dbReference type="InterPro" id="IPR023298">
    <property type="entry name" value="ATPase_P-typ_TM_dom_sf"/>
</dbReference>
<dbReference type="Proteomes" id="UP000481153">
    <property type="component" value="Unassembled WGS sequence"/>
</dbReference>
<comment type="caution">
    <text evidence="14">The sequence shown here is derived from an EMBL/GenBank/DDBJ whole genome shotgun (WGS) entry which is preliminary data.</text>
</comment>
<feature type="transmembrane region" description="Helical" evidence="12">
    <location>
        <begin position="244"/>
        <end position="266"/>
    </location>
</feature>
<evidence type="ECO:0000256" key="3">
    <source>
        <dbReference type="ARBA" id="ARBA00022553"/>
    </source>
</evidence>
<feature type="transmembrane region" description="Helical" evidence="12">
    <location>
        <begin position="949"/>
        <end position="970"/>
    </location>
</feature>
<reference evidence="14 15" key="1">
    <citation type="submission" date="2019-07" db="EMBL/GenBank/DDBJ databases">
        <title>Genomics analysis of Aphanomyces spp. identifies a new class of oomycete effector associated with host adaptation.</title>
        <authorList>
            <person name="Gaulin E."/>
        </authorList>
    </citation>
    <scope>NUCLEOTIDE SEQUENCE [LARGE SCALE GENOMIC DNA]</scope>
    <source>
        <strain evidence="14 15">ATCC 201684</strain>
    </source>
</reference>
<dbReference type="EMBL" id="VJMJ01000117">
    <property type="protein sequence ID" value="KAF0734170.1"/>
    <property type="molecule type" value="Genomic_DNA"/>
</dbReference>
<dbReference type="PRINTS" id="PR00120">
    <property type="entry name" value="HATPASE"/>
</dbReference>
<keyword evidence="3" id="KW-0597">Phosphoprotein</keyword>
<evidence type="ECO:0000256" key="5">
    <source>
        <dbReference type="ARBA" id="ARBA00022723"/>
    </source>
</evidence>
<dbReference type="Gene3D" id="1.20.1110.10">
    <property type="entry name" value="Calcium-transporting ATPase, transmembrane domain"/>
    <property type="match status" value="2"/>
</dbReference>
<comment type="catalytic activity">
    <reaction evidence="12">
        <text>ATP + H2O + H(+)(in) = ADP + phosphate + 2 H(+)(out)</text>
        <dbReference type="Rhea" id="RHEA:20852"/>
        <dbReference type="ChEBI" id="CHEBI:15377"/>
        <dbReference type="ChEBI" id="CHEBI:15378"/>
        <dbReference type="ChEBI" id="CHEBI:30616"/>
        <dbReference type="ChEBI" id="CHEBI:43474"/>
        <dbReference type="ChEBI" id="CHEBI:456216"/>
        <dbReference type="EC" id="7.1.2.1"/>
    </reaction>
</comment>
<evidence type="ECO:0000256" key="10">
    <source>
        <dbReference type="ARBA" id="ARBA00022989"/>
    </source>
</evidence>
<evidence type="ECO:0000256" key="11">
    <source>
        <dbReference type="ARBA" id="ARBA00023136"/>
    </source>
</evidence>
<evidence type="ECO:0000313" key="14">
    <source>
        <dbReference type="EMBL" id="KAF0734170.1"/>
    </source>
</evidence>
<dbReference type="GO" id="GO:0005886">
    <property type="term" value="C:plasma membrane"/>
    <property type="evidence" value="ECO:0007669"/>
    <property type="project" value="UniProtKB-SubCell"/>
</dbReference>
<evidence type="ECO:0000256" key="7">
    <source>
        <dbReference type="ARBA" id="ARBA00022840"/>
    </source>
</evidence>
<keyword evidence="4 12" id="KW-0812">Transmembrane</keyword>
<dbReference type="InterPro" id="IPR004014">
    <property type="entry name" value="ATPase_P-typ_cation-transptr_N"/>
</dbReference>
<dbReference type="NCBIfam" id="TIGR01647">
    <property type="entry name" value="ATPase-IIIA_H"/>
    <property type="match status" value="1"/>
</dbReference>
<dbReference type="GO" id="GO:0005524">
    <property type="term" value="F:ATP binding"/>
    <property type="evidence" value="ECO:0007669"/>
    <property type="project" value="UniProtKB-UniRule"/>
</dbReference>
<comment type="subcellular location">
    <subcellularLocation>
        <location evidence="12">Cell membrane</location>
        <topology evidence="12">Multi-pass membrane protein</topology>
    </subcellularLocation>
    <subcellularLocation>
        <location evidence="1">Membrane</location>
        <topology evidence="1">Multi-pass membrane protein</topology>
    </subcellularLocation>
</comment>
<feature type="transmembrane region" description="Helical" evidence="12">
    <location>
        <begin position="286"/>
        <end position="312"/>
    </location>
</feature>
<gene>
    <name evidence="14" type="ORF">Ae201684_009038</name>
</gene>
<keyword evidence="7 12" id="KW-0067">ATP-binding</keyword>
<feature type="transmembrane region" description="Helical" evidence="12">
    <location>
        <begin position="101"/>
        <end position="117"/>
    </location>
</feature>
<dbReference type="Pfam" id="PF00690">
    <property type="entry name" value="Cation_ATPase_N"/>
    <property type="match status" value="1"/>
</dbReference>
<dbReference type="FunFam" id="2.70.150.10:FF:000042">
    <property type="entry name" value="Plasma membrane ATPase"/>
    <property type="match status" value="1"/>
</dbReference>
<evidence type="ECO:0000256" key="8">
    <source>
        <dbReference type="ARBA" id="ARBA00022842"/>
    </source>
</evidence>
<evidence type="ECO:0000256" key="12">
    <source>
        <dbReference type="RuleBase" id="RU362083"/>
    </source>
</evidence>
<accession>A0A6G0X2Y4</accession>
<evidence type="ECO:0000313" key="15">
    <source>
        <dbReference type="Proteomes" id="UP000481153"/>
    </source>
</evidence>
<keyword evidence="12" id="KW-0406">Ion transport</keyword>
<keyword evidence="6 12" id="KW-0547">Nucleotide-binding</keyword>
<dbReference type="GO" id="GO:0016887">
    <property type="term" value="F:ATP hydrolysis activity"/>
    <property type="evidence" value="ECO:0007669"/>
    <property type="project" value="InterPro"/>
</dbReference>
<dbReference type="SUPFAM" id="SSF81665">
    <property type="entry name" value="Calcium ATPase, transmembrane domain M"/>
    <property type="match status" value="1"/>
</dbReference>
<evidence type="ECO:0000256" key="4">
    <source>
        <dbReference type="ARBA" id="ARBA00022692"/>
    </source>
</evidence>
<keyword evidence="15" id="KW-1185">Reference proteome</keyword>
<evidence type="ECO:0000259" key="13">
    <source>
        <dbReference type="SMART" id="SM00831"/>
    </source>
</evidence>
<dbReference type="InterPro" id="IPR059000">
    <property type="entry name" value="ATPase_P-type_domA"/>
</dbReference>
<dbReference type="Gene3D" id="2.70.150.10">
    <property type="entry name" value="Calcium-transporting ATPase, cytoplasmic transduction domain A"/>
    <property type="match status" value="1"/>
</dbReference>
<dbReference type="VEuPathDB" id="FungiDB:AeMF1_015356"/>
<keyword evidence="5" id="KW-0479">Metal-binding</keyword>
<dbReference type="InterPro" id="IPR044492">
    <property type="entry name" value="P_typ_ATPase_HD_dom"/>
</dbReference>
<feature type="domain" description="Cation-transporting P-type ATPase N-terminal" evidence="13">
    <location>
        <begin position="25"/>
        <end position="97"/>
    </location>
</feature>
<dbReference type="Gene3D" id="3.40.50.1000">
    <property type="entry name" value="HAD superfamily/HAD-like"/>
    <property type="match status" value="1"/>
</dbReference>
<dbReference type="SFLD" id="SFLDG00002">
    <property type="entry name" value="C1.7:_P-type_atpase_like"/>
    <property type="match status" value="1"/>
</dbReference>
<keyword evidence="12" id="KW-0375">Hydrogen ion transport</keyword>
<dbReference type="Gene3D" id="3.40.1110.10">
    <property type="entry name" value="Calcium-transporting ATPase, cytoplasmic domain N"/>
    <property type="match status" value="1"/>
</dbReference>
<dbReference type="SUPFAM" id="SSF56784">
    <property type="entry name" value="HAD-like"/>
    <property type="match status" value="1"/>
</dbReference>
<evidence type="ECO:0000256" key="6">
    <source>
        <dbReference type="ARBA" id="ARBA00022741"/>
    </source>
</evidence>
<dbReference type="GO" id="GO:0008553">
    <property type="term" value="F:P-type proton-exporting transporter activity"/>
    <property type="evidence" value="ECO:0007669"/>
    <property type="project" value="UniProtKB-UniRule"/>
</dbReference>
<keyword evidence="9 12" id="KW-1278">Translocase</keyword>
<feature type="transmembrane region" description="Helical" evidence="12">
    <location>
        <begin position="977"/>
        <end position="999"/>
    </location>
</feature>
<comment type="similarity">
    <text evidence="2 12">Belongs to the cation transport ATPase (P-type) (TC 3.A.3) family. Type IIIA subfamily.</text>
</comment>
<organism evidence="14 15">
    <name type="scientific">Aphanomyces euteiches</name>
    <dbReference type="NCBI Taxonomy" id="100861"/>
    <lineage>
        <taxon>Eukaryota</taxon>
        <taxon>Sar</taxon>
        <taxon>Stramenopiles</taxon>
        <taxon>Oomycota</taxon>
        <taxon>Saprolegniomycetes</taxon>
        <taxon>Saprolegniales</taxon>
        <taxon>Verrucalvaceae</taxon>
        <taxon>Aphanomyces</taxon>
    </lineage>
</organism>
<dbReference type="InterPro" id="IPR036412">
    <property type="entry name" value="HAD-like_sf"/>
</dbReference>
<dbReference type="SUPFAM" id="SSF81653">
    <property type="entry name" value="Calcium ATPase, transduction domain A"/>
    <property type="match status" value="1"/>
</dbReference>
<keyword evidence="8 12" id="KW-0460">Magnesium</keyword>